<name>A0A4P6EZ70_9MICO</name>
<dbReference type="KEGG" id="xya:ET471_00730"/>
<dbReference type="NCBIfam" id="TIGR01509">
    <property type="entry name" value="HAD-SF-IA-v3"/>
    <property type="match status" value="1"/>
</dbReference>
<evidence type="ECO:0000313" key="1">
    <source>
        <dbReference type="EMBL" id="QAY68750.1"/>
    </source>
</evidence>
<dbReference type="RefSeq" id="WP_129186152.1">
    <property type="nucleotide sequence ID" value="NZ_CP035493.1"/>
</dbReference>
<accession>A0A4P6EZ70</accession>
<dbReference type="GO" id="GO:0050308">
    <property type="term" value="F:sugar-phosphatase activity"/>
    <property type="evidence" value="ECO:0007669"/>
    <property type="project" value="TreeGrafter"/>
</dbReference>
<dbReference type="InterPro" id="IPR023198">
    <property type="entry name" value="PGP-like_dom2"/>
</dbReference>
<gene>
    <name evidence="1" type="ORF">ET471_00730</name>
</gene>
<dbReference type="GO" id="GO:0016491">
    <property type="term" value="F:oxidoreductase activity"/>
    <property type="evidence" value="ECO:0007669"/>
    <property type="project" value="InterPro"/>
</dbReference>
<evidence type="ECO:0000313" key="2">
    <source>
        <dbReference type="Proteomes" id="UP000292118"/>
    </source>
</evidence>
<dbReference type="PANTHER" id="PTHR43481">
    <property type="entry name" value="FRUCTOSE-1-PHOSPHATE PHOSPHATASE"/>
    <property type="match status" value="1"/>
</dbReference>
<organism evidence="1 2">
    <name type="scientific">Xylanimonas protaetiae</name>
    <dbReference type="NCBI Taxonomy" id="2509457"/>
    <lineage>
        <taxon>Bacteria</taxon>
        <taxon>Bacillati</taxon>
        <taxon>Actinomycetota</taxon>
        <taxon>Actinomycetes</taxon>
        <taxon>Micrococcales</taxon>
        <taxon>Promicromonosporaceae</taxon>
        <taxon>Xylanimonas</taxon>
    </lineage>
</organism>
<reference evidence="1 2" key="1">
    <citation type="submission" date="2019-01" db="EMBL/GenBank/DDBJ databases">
        <title>Genome sequencing of strain FW10M-9.</title>
        <authorList>
            <person name="Heo J."/>
            <person name="Kim S.-J."/>
            <person name="Kim J.-S."/>
            <person name="Hong S.-B."/>
            <person name="Kwon S.-W."/>
        </authorList>
    </citation>
    <scope>NUCLEOTIDE SEQUENCE [LARGE SCALE GENOMIC DNA]</scope>
    <source>
        <strain evidence="1 2">FW10M-9</strain>
    </source>
</reference>
<dbReference type="InterPro" id="IPR023214">
    <property type="entry name" value="HAD_sf"/>
</dbReference>
<protein>
    <submittedName>
        <fullName evidence="1">Nitroreductase family deazaflavin-dependent oxidoreductase</fullName>
    </submittedName>
</protein>
<dbReference type="PRINTS" id="PR00413">
    <property type="entry name" value="HADHALOGNASE"/>
</dbReference>
<dbReference type="Pfam" id="PF00702">
    <property type="entry name" value="Hydrolase"/>
    <property type="match status" value="1"/>
</dbReference>
<proteinExistence type="predicted"/>
<dbReference type="PANTHER" id="PTHR43481:SF4">
    <property type="entry name" value="GLYCEROL-1-PHOSPHATE PHOSPHOHYDROLASE 1-RELATED"/>
    <property type="match status" value="1"/>
</dbReference>
<dbReference type="SFLD" id="SFLDG01129">
    <property type="entry name" value="C1.5:_HAD__Beta-PGM__Phosphata"/>
    <property type="match status" value="1"/>
</dbReference>
<dbReference type="Gene3D" id="1.10.150.240">
    <property type="entry name" value="Putative phosphatase, domain 2"/>
    <property type="match status" value="1"/>
</dbReference>
<dbReference type="Gene3D" id="3.40.50.1000">
    <property type="entry name" value="HAD superfamily/HAD-like"/>
    <property type="match status" value="1"/>
</dbReference>
<dbReference type="Proteomes" id="UP000292118">
    <property type="component" value="Chromosome"/>
</dbReference>
<dbReference type="InterPro" id="IPR036412">
    <property type="entry name" value="HAD-like_sf"/>
</dbReference>
<sequence length="364" mass="38841">MADPVVAEFRANQGRVAGLANKHLLLLTVTGRHSGTGRTTPLLYLPDDEAYVVFGLNGGAPRNPAWVGNLIAAGHCEIEVGERTLIATVERATGRDAESLWRRQVALVPEFETFRSRTTRPIPILRLRPLTVGFGPRPQVDRPRGRTELDVEAILFDMDGTLVDSEESINAVWTAFALRHGLDPEQVVAGVHGRTGSEIIADHVTDPEVAAVERRRMVEEQADAADVVREVAGASRLLRALPRAAWAIVTAAPRCIAIRRIAAAGLPMPDVLVSAEDVPRGKPDPEGFLHAARALGATPERCLVLEDSPAGIEAGARAGATVVQVGAPDGGAVHGADLIVPDLTHLRVQARGSRGLHVTVEDHA</sequence>
<dbReference type="Gene3D" id="2.30.110.10">
    <property type="entry name" value="Electron Transport, Fmn-binding Protein, Chain A"/>
    <property type="match status" value="1"/>
</dbReference>
<dbReference type="AlphaFoldDB" id="A0A4P6EZ70"/>
<dbReference type="EMBL" id="CP035493">
    <property type="protein sequence ID" value="QAY68750.1"/>
    <property type="molecule type" value="Genomic_DNA"/>
</dbReference>
<dbReference type="InterPro" id="IPR012349">
    <property type="entry name" value="Split_barrel_FMN-bd"/>
</dbReference>
<dbReference type="InterPro" id="IPR004378">
    <property type="entry name" value="F420H2_quin_Rdtase"/>
</dbReference>
<dbReference type="InterPro" id="IPR006439">
    <property type="entry name" value="HAD-SF_hydro_IA"/>
</dbReference>
<dbReference type="InterPro" id="IPR051806">
    <property type="entry name" value="HAD-like_SPP"/>
</dbReference>
<dbReference type="SUPFAM" id="SSF56784">
    <property type="entry name" value="HAD-like"/>
    <property type="match status" value="1"/>
</dbReference>
<dbReference type="Pfam" id="PF04075">
    <property type="entry name" value="F420H2_quin_red"/>
    <property type="match status" value="1"/>
</dbReference>
<dbReference type="SFLD" id="SFLDS00003">
    <property type="entry name" value="Haloacid_Dehalogenase"/>
    <property type="match status" value="1"/>
</dbReference>
<keyword evidence="2" id="KW-1185">Reference proteome</keyword>
<dbReference type="OrthoDB" id="9800058at2"/>
<dbReference type="NCBIfam" id="TIGR00026">
    <property type="entry name" value="hi_GC_TIGR00026"/>
    <property type="match status" value="1"/>
</dbReference>